<accession>A0A9Q1C8Q1</accession>
<dbReference type="OrthoDB" id="272077at2759"/>
<dbReference type="GO" id="GO:0005758">
    <property type="term" value="C:mitochondrial intermembrane space"/>
    <property type="evidence" value="ECO:0007669"/>
    <property type="project" value="TreeGrafter"/>
</dbReference>
<keyword evidence="3" id="KW-0175">Coiled coil</keyword>
<dbReference type="PANTHER" id="PTHR13891">
    <property type="entry name" value="CYTOCHROME C OXIDASE ASSEMBLY FACTOR 7"/>
    <property type="match status" value="1"/>
</dbReference>
<evidence type="ECO:0000256" key="3">
    <source>
        <dbReference type="SAM" id="Coils"/>
    </source>
</evidence>
<protein>
    <submittedName>
        <fullName evidence="4">Cytochrome c oxidase assembly factor 7</fullName>
    </submittedName>
</protein>
<dbReference type="InterPro" id="IPR006597">
    <property type="entry name" value="Sel1-like"/>
</dbReference>
<keyword evidence="5" id="KW-1185">Reference proteome</keyword>
<dbReference type="AlphaFoldDB" id="A0A9Q1C8Q1"/>
<evidence type="ECO:0000313" key="4">
    <source>
        <dbReference type="EMBL" id="KAJ8040435.1"/>
    </source>
</evidence>
<reference evidence="4" key="1">
    <citation type="submission" date="2021-10" db="EMBL/GenBank/DDBJ databases">
        <title>Tropical sea cucumber genome reveals ecological adaptation and Cuvierian tubules defense mechanism.</title>
        <authorList>
            <person name="Chen T."/>
        </authorList>
    </citation>
    <scope>NUCLEOTIDE SEQUENCE</scope>
    <source>
        <strain evidence="4">Nanhai2018</strain>
        <tissue evidence="4">Muscle</tissue>
    </source>
</reference>
<evidence type="ECO:0000313" key="5">
    <source>
        <dbReference type="Proteomes" id="UP001152320"/>
    </source>
</evidence>
<comment type="caution">
    <text evidence="4">The sequence shown here is derived from an EMBL/GenBank/DDBJ whole genome shotgun (WGS) entry which is preliminary data.</text>
</comment>
<dbReference type="InterPro" id="IPR040239">
    <property type="entry name" value="HcpB-like"/>
</dbReference>
<dbReference type="EMBL" id="JAIZAY010000006">
    <property type="protein sequence ID" value="KAJ8040435.1"/>
    <property type="molecule type" value="Genomic_DNA"/>
</dbReference>
<proteinExistence type="inferred from homology"/>
<dbReference type="SMART" id="SM00671">
    <property type="entry name" value="SEL1"/>
    <property type="match status" value="5"/>
</dbReference>
<sequence>MFAVDFKNEDEVQDYLKRLGTEFSYQCYKEKSGDGCLRLGDFFSGIKKDFEQASVAYTKSCEDYGQPRGCAKIAAQYLYGKGVDKNVPKAMKYFTKSCDGGSVEGCYGMASVLVSDKLNPSKKKEALKAVSYFQKSCDQGHGESCFRISAMYLQGLGDIPKDLSKSREYAEKSCELNNMYGCANLGRMFAIGDGVEKNEELAEKYRKKAKNLHKEATEAMRQLKFGEK</sequence>
<dbReference type="SUPFAM" id="SSF81901">
    <property type="entry name" value="HCP-like"/>
    <property type="match status" value="1"/>
</dbReference>
<name>A0A9Q1C8Q1_HOLLE</name>
<evidence type="ECO:0000256" key="2">
    <source>
        <dbReference type="ARBA" id="ARBA00022737"/>
    </source>
</evidence>
<evidence type="ECO:0000256" key="1">
    <source>
        <dbReference type="ARBA" id="ARBA00008486"/>
    </source>
</evidence>
<dbReference type="InterPro" id="IPR011990">
    <property type="entry name" value="TPR-like_helical_dom_sf"/>
</dbReference>
<comment type="similarity">
    <text evidence="1">Belongs to the hcp beta-lactamase family.</text>
</comment>
<dbReference type="Pfam" id="PF08238">
    <property type="entry name" value="Sel1"/>
    <property type="match status" value="5"/>
</dbReference>
<dbReference type="PANTHER" id="PTHR13891:SF1">
    <property type="entry name" value="CYTOCHROME C OXIDASE ASSEMBLY FACTOR 7"/>
    <property type="match status" value="1"/>
</dbReference>
<organism evidence="4 5">
    <name type="scientific">Holothuria leucospilota</name>
    <name type="common">Black long sea cucumber</name>
    <name type="synonym">Mertensiothuria leucospilota</name>
    <dbReference type="NCBI Taxonomy" id="206669"/>
    <lineage>
        <taxon>Eukaryota</taxon>
        <taxon>Metazoa</taxon>
        <taxon>Echinodermata</taxon>
        <taxon>Eleutherozoa</taxon>
        <taxon>Echinozoa</taxon>
        <taxon>Holothuroidea</taxon>
        <taxon>Aspidochirotacea</taxon>
        <taxon>Aspidochirotida</taxon>
        <taxon>Holothuriidae</taxon>
        <taxon>Holothuria</taxon>
    </lineage>
</organism>
<dbReference type="Proteomes" id="UP001152320">
    <property type="component" value="Chromosome 6"/>
</dbReference>
<feature type="coiled-coil region" evidence="3">
    <location>
        <begin position="195"/>
        <end position="222"/>
    </location>
</feature>
<dbReference type="Gene3D" id="1.25.40.10">
    <property type="entry name" value="Tetratricopeptide repeat domain"/>
    <property type="match status" value="2"/>
</dbReference>
<keyword evidence="2" id="KW-0677">Repeat</keyword>
<gene>
    <name evidence="4" type="ORF">HOLleu_14727</name>
</gene>